<accession>A0A0N4TSV4</accession>
<dbReference type="Proteomes" id="UP000278627">
    <property type="component" value="Unassembled WGS sequence"/>
</dbReference>
<dbReference type="PANTHER" id="PTHR46669">
    <property type="entry name" value="LEUCINE-RICH PPR MOTIF-CONTAINING PROTEIN, MITOCHONDRIAL"/>
    <property type="match status" value="1"/>
</dbReference>
<dbReference type="PANTHER" id="PTHR46669:SF1">
    <property type="entry name" value="LEUCINE-RICH PPR MOTIF-CONTAINING PROTEIN, MITOCHONDRIAL"/>
    <property type="match status" value="1"/>
</dbReference>
<protein>
    <submittedName>
        <fullName evidence="4">RAP domain-containing protein</fullName>
    </submittedName>
</protein>
<sequence>MHDFRRFFWLTTARRLICFLFVNQDELFINVEGEQYATFWFFSFHKSVTFPRQRHCLMLLRKEQIASTNQLWLFAESVEHIMKKSGNTKKNKHLPSLSFSQHEMEQSPDFLIAGLRDIYQKRLTIQSDLFIDSILLPLESKNGNLVEFLQRSADTHVPFLLSLCGLPMSDATCSVKSVITDRFWKALIHANIPISHAAVKSRLRILIENEHTFDALEMLKEIETTFNLKPDEELFTIILRELSMTGSISAVNSMIMEIKKRRLPVNMEMKASQIYCYLKNDDNNAMELVQNAITEYGNEIEPLIFMVRCQTAIEKRNIQNFKLLLDSLSSSDLSLKLLTDEMVMKFVWLLARNGIDSMGKDHERLCIKILREVRKERGFFKLMVREANRHAVHGMFYSALSYFHTDLHISTKSFFKGESNLGRHMEWIGCFSKALTNAKLSLGELKALFTHINRNTQHAHFLLEHILYCILTHKFLSVHDSLLLTSELLKILDPNCTKIHVVVPLLVRATEVEQRLEILAHFVSLGYNDLNHLNCGVVRKLVLQPLLEKDNTRKNKWNTEQLVHILNIIKEYKIPEDIAYKLLEPVAIGISNLEKWLKEQTARNKIATVKNSSEISSSTLKAYISNQDVDKIHEFIKTNSLIDSSELFQPIIMLYIRKADWNTLMEYIKQIQSDGNLIQLTVDNILLIVARHLKEFRNFSMTSDFVYYLQQFVPKDLHSNIRNQKTLRKLIKQSLELSQDNVQSLITCSQMFRTLADVKWIQSGFFEIISTSFASAALTKFGFEEALKVCSFFQFSDFPNGIIYLLHYAIRIDDENLINKTLALAKTYWPEWKVSVTFVSVLISLEKLEEASRQLQKASIRWINAFQTYKLLCALHLDETHNFHFNYLSIFSKALEHNRQDEAFTRLSLECLKNCTRKDPDQAYLYLSVAWNTNRIAAKNKNMPMNFEPVDEYPSEIKEMAPLEMDVFHRVTGFLGEYGLLFHP</sequence>
<reference evidence="4" key="1">
    <citation type="submission" date="2017-02" db="UniProtKB">
        <authorList>
            <consortium name="WormBaseParasite"/>
        </authorList>
    </citation>
    <scope>IDENTIFICATION</scope>
</reference>
<organism evidence="4">
    <name type="scientific">Brugia pahangi</name>
    <name type="common">Filarial nematode worm</name>
    <dbReference type="NCBI Taxonomy" id="6280"/>
    <lineage>
        <taxon>Eukaryota</taxon>
        <taxon>Metazoa</taxon>
        <taxon>Ecdysozoa</taxon>
        <taxon>Nematoda</taxon>
        <taxon>Chromadorea</taxon>
        <taxon>Rhabditida</taxon>
        <taxon>Spirurina</taxon>
        <taxon>Spiruromorpha</taxon>
        <taxon>Filarioidea</taxon>
        <taxon>Onchocercidae</taxon>
        <taxon>Brugia</taxon>
    </lineage>
</organism>
<dbReference type="GO" id="GO:0005739">
    <property type="term" value="C:mitochondrion"/>
    <property type="evidence" value="ECO:0007669"/>
    <property type="project" value="TreeGrafter"/>
</dbReference>
<evidence type="ECO:0000313" key="4">
    <source>
        <dbReference type="WBParaSite" id="BPAG_0001179401-mRNA-1"/>
    </source>
</evidence>
<evidence type="ECO:0000313" key="2">
    <source>
        <dbReference type="EMBL" id="VDN92942.1"/>
    </source>
</evidence>
<feature type="chain" id="PRO_5044054409" evidence="1">
    <location>
        <begin position="19"/>
        <end position="984"/>
    </location>
</feature>
<keyword evidence="1" id="KW-0732">Signal</keyword>
<gene>
    <name evidence="2" type="ORF">BPAG_LOCUS11756</name>
</gene>
<reference evidence="2 3" key="2">
    <citation type="submission" date="2018-11" db="EMBL/GenBank/DDBJ databases">
        <authorList>
            <consortium name="Pathogen Informatics"/>
        </authorList>
    </citation>
    <scope>NUCLEOTIDE SEQUENCE [LARGE SCALE GENOMIC DNA]</scope>
</reference>
<name>A0A0N4TSV4_BRUPA</name>
<keyword evidence="3" id="KW-1185">Reference proteome</keyword>
<dbReference type="GO" id="GO:0070129">
    <property type="term" value="P:regulation of mitochondrial translation"/>
    <property type="evidence" value="ECO:0007669"/>
    <property type="project" value="TreeGrafter"/>
</dbReference>
<dbReference type="GO" id="GO:0005634">
    <property type="term" value="C:nucleus"/>
    <property type="evidence" value="ECO:0007669"/>
    <property type="project" value="TreeGrafter"/>
</dbReference>
<dbReference type="InterPro" id="IPR033490">
    <property type="entry name" value="LRP130"/>
</dbReference>
<evidence type="ECO:0000313" key="3">
    <source>
        <dbReference type="Proteomes" id="UP000278627"/>
    </source>
</evidence>
<feature type="signal peptide" evidence="1">
    <location>
        <begin position="1"/>
        <end position="18"/>
    </location>
</feature>
<dbReference type="EMBL" id="UZAD01013247">
    <property type="protein sequence ID" value="VDN92942.1"/>
    <property type="molecule type" value="Genomic_DNA"/>
</dbReference>
<proteinExistence type="predicted"/>
<dbReference type="STRING" id="6280.A0A0N4TSV4"/>
<evidence type="ECO:0000256" key="1">
    <source>
        <dbReference type="SAM" id="SignalP"/>
    </source>
</evidence>
<dbReference type="WBParaSite" id="BPAG_0001179401-mRNA-1">
    <property type="protein sequence ID" value="BPAG_0001179401-mRNA-1"/>
    <property type="gene ID" value="BPAG_0001179401"/>
</dbReference>
<dbReference type="AlphaFoldDB" id="A0A0N4TSV4"/>
<dbReference type="GO" id="GO:0003730">
    <property type="term" value="F:mRNA 3'-UTR binding"/>
    <property type="evidence" value="ECO:0007669"/>
    <property type="project" value="TreeGrafter"/>
</dbReference>